<organism evidence="1 2">
    <name type="scientific">Burkholderia cenocepacia</name>
    <dbReference type="NCBI Taxonomy" id="95486"/>
    <lineage>
        <taxon>Bacteria</taxon>
        <taxon>Pseudomonadati</taxon>
        <taxon>Pseudomonadota</taxon>
        <taxon>Betaproteobacteria</taxon>
        <taxon>Burkholderiales</taxon>
        <taxon>Burkholderiaceae</taxon>
        <taxon>Burkholderia</taxon>
        <taxon>Burkholderia cepacia complex</taxon>
    </lineage>
</organism>
<dbReference type="AlphaFoldDB" id="A0AAW4T3T9"/>
<proteinExistence type="predicted"/>
<evidence type="ECO:0000313" key="2">
    <source>
        <dbReference type="Proteomes" id="UP001199070"/>
    </source>
</evidence>
<evidence type="ECO:0008006" key="3">
    <source>
        <dbReference type="Google" id="ProtNLM"/>
    </source>
</evidence>
<dbReference type="Proteomes" id="UP001199070">
    <property type="component" value="Unassembled WGS sequence"/>
</dbReference>
<accession>A0AAW4T3T9</accession>
<reference evidence="1" key="1">
    <citation type="submission" date="2023-08" db="EMBL/GenBank/DDBJ databases">
        <title>A collection of bacterial strains from the Burkholderia cepacia Research Laboratory and Repository.</title>
        <authorList>
            <person name="Lipuma J."/>
            <person name="Spilker T."/>
        </authorList>
    </citation>
    <scope>NUCLEOTIDE SEQUENCE</scope>
    <source>
        <strain evidence="1">AU0862</strain>
    </source>
</reference>
<dbReference type="EMBL" id="JAIZTC010000001">
    <property type="protein sequence ID" value="MCA8377877.1"/>
    <property type="molecule type" value="Genomic_DNA"/>
</dbReference>
<name>A0AAW4T3T9_9BURK</name>
<evidence type="ECO:0000313" key="1">
    <source>
        <dbReference type="EMBL" id="MCA8377877.1"/>
    </source>
</evidence>
<sequence>MLEQDTIKELLARSDITPRDKILICLAHDPLRPHKVSEVKNFAIGIGLRAAKGWNISRYLSNAKTLAIRTSDGWELTATGKSFVADITGPLLPSVTALVVSGLRKQLPTIASEFTRAFVEESVKALEAKLYRSAIVLSWVGALSVLYDHIVTNHLTEFNAEAIRRDPKWKAARTPDDLTRLKEHDFLQILPAISVIGKNVKDELELCLKLRNGCGHPNSLIVGEHKASAHVETLIQNVFAKFRTAN</sequence>
<comment type="caution">
    <text evidence="1">The sequence shown here is derived from an EMBL/GenBank/DDBJ whole genome shotgun (WGS) entry which is preliminary data.</text>
</comment>
<dbReference type="RefSeq" id="WP_212047303.1">
    <property type="nucleotide sequence ID" value="NZ_JAGSVZ010000007.1"/>
</dbReference>
<protein>
    <recommendedName>
        <fullName evidence="3">DUF4145 domain-containing protein</fullName>
    </recommendedName>
</protein>
<gene>
    <name evidence="1" type="ORF">LGN22_03160</name>
</gene>